<name>A0A7C3GSI6_9BACT</name>
<dbReference type="AlphaFoldDB" id="A0A7C3GSI6"/>
<sequence length="91" mass="11023">MARIRKEEALRWLSERLPGLSPGECLDFLCKKRNRLVRVVRTEEGFRLEERGFFREDFEASGEKEVLKLCERLFSREFPRSHMLWAHKRRA</sequence>
<comment type="caution">
    <text evidence="1">The sequence shown here is derived from an EMBL/GenBank/DDBJ whole genome shotgun (WGS) entry which is preliminary data.</text>
</comment>
<evidence type="ECO:0000313" key="1">
    <source>
        <dbReference type="EMBL" id="HFC98660.1"/>
    </source>
</evidence>
<gene>
    <name evidence="1" type="ORF">ENJ40_09455</name>
</gene>
<organism evidence="1">
    <name type="scientific">Thermosulfurimonas dismutans</name>
    <dbReference type="NCBI Taxonomy" id="999894"/>
    <lineage>
        <taxon>Bacteria</taxon>
        <taxon>Pseudomonadati</taxon>
        <taxon>Thermodesulfobacteriota</taxon>
        <taxon>Thermodesulfobacteria</taxon>
        <taxon>Thermodesulfobacteriales</taxon>
        <taxon>Thermodesulfobacteriaceae</taxon>
        <taxon>Thermosulfurimonas</taxon>
    </lineage>
</organism>
<dbReference type="Proteomes" id="UP000886043">
    <property type="component" value="Unassembled WGS sequence"/>
</dbReference>
<reference evidence="1" key="1">
    <citation type="journal article" date="2020" name="mSystems">
        <title>Genome- and Community-Level Interaction Insights into Carbon Utilization and Element Cycling Functions of Hydrothermarchaeota in Hydrothermal Sediment.</title>
        <authorList>
            <person name="Zhou Z."/>
            <person name="Liu Y."/>
            <person name="Xu W."/>
            <person name="Pan J."/>
            <person name="Luo Z.H."/>
            <person name="Li M."/>
        </authorList>
    </citation>
    <scope>NUCLEOTIDE SEQUENCE [LARGE SCALE GENOMIC DNA]</scope>
    <source>
        <strain evidence="1">HyVt-483</strain>
    </source>
</reference>
<accession>A0A7C3GSI6</accession>
<dbReference type="EMBL" id="DRMH01000132">
    <property type="protein sequence ID" value="HFC98660.1"/>
    <property type="molecule type" value="Genomic_DNA"/>
</dbReference>
<protein>
    <submittedName>
        <fullName evidence="1">Uncharacterized protein</fullName>
    </submittedName>
</protein>
<proteinExistence type="predicted"/>